<proteinExistence type="predicted"/>
<dbReference type="Gene3D" id="3.40.50.300">
    <property type="entry name" value="P-loop containing nucleotide triphosphate hydrolases"/>
    <property type="match status" value="1"/>
</dbReference>
<dbReference type="SUPFAM" id="SSF52540">
    <property type="entry name" value="P-loop containing nucleoside triphosphate hydrolases"/>
    <property type="match status" value="1"/>
</dbReference>
<dbReference type="Proteomes" id="UP000759537">
    <property type="component" value="Unassembled WGS sequence"/>
</dbReference>
<evidence type="ECO:0000256" key="1">
    <source>
        <dbReference type="SAM" id="MobiDB-lite"/>
    </source>
</evidence>
<reference evidence="3" key="1">
    <citation type="submission" date="2019-10" db="EMBL/GenBank/DDBJ databases">
        <authorList>
            <consortium name="DOE Joint Genome Institute"/>
            <person name="Kuo A."/>
            <person name="Miyauchi S."/>
            <person name="Kiss E."/>
            <person name="Drula E."/>
            <person name="Kohler A."/>
            <person name="Sanchez-Garcia M."/>
            <person name="Andreopoulos B."/>
            <person name="Barry K.W."/>
            <person name="Bonito G."/>
            <person name="Buee M."/>
            <person name="Carver A."/>
            <person name="Chen C."/>
            <person name="Cichocki N."/>
            <person name="Clum A."/>
            <person name="Culley D."/>
            <person name="Crous P.W."/>
            <person name="Fauchery L."/>
            <person name="Girlanda M."/>
            <person name="Hayes R."/>
            <person name="Keri Z."/>
            <person name="LaButti K."/>
            <person name="Lipzen A."/>
            <person name="Lombard V."/>
            <person name="Magnuson J."/>
            <person name="Maillard F."/>
            <person name="Morin E."/>
            <person name="Murat C."/>
            <person name="Nolan M."/>
            <person name="Ohm R."/>
            <person name="Pangilinan J."/>
            <person name="Pereira M."/>
            <person name="Perotto S."/>
            <person name="Peter M."/>
            <person name="Riley R."/>
            <person name="Sitrit Y."/>
            <person name="Stielow B."/>
            <person name="Szollosi G."/>
            <person name="Zifcakova L."/>
            <person name="Stursova M."/>
            <person name="Spatafora J.W."/>
            <person name="Tedersoo L."/>
            <person name="Vaario L.-M."/>
            <person name="Yamada A."/>
            <person name="Yan M."/>
            <person name="Wang P."/>
            <person name="Xu J."/>
            <person name="Bruns T."/>
            <person name="Baldrian P."/>
            <person name="Vilgalys R."/>
            <person name="Henrissat B."/>
            <person name="Grigoriev I.V."/>
            <person name="Hibbett D."/>
            <person name="Nagy L.G."/>
            <person name="Martin F.M."/>
        </authorList>
    </citation>
    <scope>NUCLEOTIDE SEQUENCE</scope>
    <source>
        <strain evidence="3">Prilba</strain>
    </source>
</reference>
<dbReference type="Pfam" id="PF02492">
    <property type="entry name" value="cobW"/>
    <property type="match status" value="1"/>
</dbReference>
<feature type="region of interest" description="Disordered" evidence="1">
    <location>
        <begin position="249"/>
        <end position="284"/>
    </location>
</feature>
<dbReference type="InterPro" id="IPR027417">
    <property type="entry name" value="P-loop_NTPase"/>
</dbReference>
<organism evidence="3 4">
    <name type="scientific">Russula ochroleuca</name>
    <dbReference type="NCBI Taxonomy" id="152965"/>
    <lineage>
        <taxon>Eukaryota</taxon>
        <taxon>Fungi</taxon>
        <taxon>Dikarya</taxon>
        <taxon>Basidiomycota</taxon>
        <taxon>Agaricomycotina</taxon>
        <taxon>Agaricomycetes</taxon>
        <taxon>Russulales</taxon>
        <taxon>Russulaceae</taxon>
        <taxon>Russula</taxon>
    </lineage>
</organism>
<dbReference type="OrthoDB" id="272672at2759"/>
<dbReference type="EMBL" id="WHVB01000002">
    <property type="protein sequence ID" value="KAF8485842.1"/>
    <property type="molecule type" value="Genomic_DNA"/>
</dbReference>
<evidence type="ECO:0000313" key="3">
    <source>
        <dbReference type="EMBL" id="KAF8485842.1"/>
    </source>
</evidence>
<name>A0A9P5N460_9AGAM</name>
<sequence>MPSSSVSPSQIPITVFTGFLGAGKTSIILSLLPQLPSGYRVVLLKNEFGDIEVDSQLARQSSLTAVSEILNGCMCCVLVGQMKTALLEILEKYHPDRIIIESSGSAFPATLAFQIRELERETSRALTLDAIVTVIDAENFSGYEDTSITARMQAQYTDVLLINKWEHISERALDDVLEHLNTLNELTPKIRCSGKSVDPALIFSIDSKLFRDPLLLPPIEAKGDVTASQQHHDEVETITVLRGAPVPTNAHAHAGHAHVHTTAAPSDAHPHPAAHPPPPLLDEPTLTAALHQLPKEYVYRVKGFIRFAPPSKSTSATADSESLKQQQKQQWWILNWAFGRWELVDTPAPAPPSNAAAAEDEEDDEHGVVRLTVMGERGEVQRFAKRLAEALGAAVVA</sequence>
<dbReference type="PANTHER" id="PTHR13748">
    <property type="entry name" value="COBW-RELATED"/>
    <property type="match status" value="1"/>
</dbReference>
<accession>A0A9P5N460</accession>
<dbReference type="PANTHER" id="PTHR13748:SF62">
    <property type="entry name" value="COBW DOMAIN-CONTAINING PROTEIN"/>
    <property type="match status" value="1"/>
</dbReference>
<reference evidence="3" key="2">
    <citation type="journal article" date="2020" name="Nat. Commun.">
        <title>Large-scale genome sequencing of mycorrhizal fungi provides insights into the early evolution of symbiotic traits.</title>
        <authorList>
            <person name="Miyauchi S."/>
            <person name="Kiss E."/>
            <person name="Kuo A."/>
            <person name="Drula E."/>
            <person name="Kohler A."/>
            <person name="Sanchez-Garcia M."/>
            <person name="Morin E."/>
            <person name="Andreopoulos B."/>
            <person name="Barry K.W."/>
            <person name="Bonito G."/>
            <person name="Buee M."/>
            <person name="Carver A."/>
            <person name="Chen C."/>
            <person name="Cichocki N."/>
            <person name="Clum A."/>
            <person name="Culley D."/>
            <person name="Crous P.W."/>
            <person name="Fauchery L."/>
            <person name="Girlanda M."/>
            <person name="Hayes R.D."/>
            <person name="Keri Z."/>
            <person name="LaButti K."/>
            <person name="Lipzen A."/>
            <person name="Lombard V."/>
            <person name="Magnuson J."/>
            <person name="Maillard F."/>
            <person name="Murat C."/>
            <person name="Nolan M."/>
            <person name="Ohm R.A."/>
            <person name="Pangilinan J."/>
            <person name="Pereira M.F."/>
            <person name="Perotto S."/>
            <person name="Peter M."/>
            <person name="Pfister S."/>
            <person name="Riley R."/>
            <person name="Sitrit Y."/>
            <person name="Stielow J.B."/>
            <person name="Szollosi G."/>
            <person name="Zifcakova L."/>
            <person name="Stursova M."/>
            <person name="Spatafora J.W."/>
            <person name="Tedersoo L."/>
            <person name="Vaario L.M."/>
            <person name="Yamada A."/>
            <person name="Yan M."/>
            <person name="Wang P."/>
            <person name="Xu J."/>
            <person name="Bruns T."/>
            <person name="Baldrian P."/>
            <person name="Vilgalys R."/>
            <person name="Dunand C."/>
            <person name="Henrissat B."/>
            <person name="Grigoriev I.V."/>
            <person name="Hibbett D."/>
            <person name="Nagy L.G."/>
            <person name="Martin F.M."/>
        </authorList>
    </citation>
    <scope>NUCLEOTIDE SEQUENCE</scope>
    <source>
        <strain evidence="3">Prilba</strain>
    </source>
</reference>
<dbReference type="InterPro" id="IPR003495">
    <property type="entry name" value="CobW/HypB/UreG_nucleotide-bd"/>
</dbReference>
<dbReference type="InterPro" id="IPR051316">
    <property type="entry name" value="Zinc-reg_GTPase_activator"/>
</dbReference>
<feature type="domain" description="CobW/HypB/UreG nucleotide-binding" evidence="2">
    <location>
        <begin position="12"/>
        <end position="186"/>
    </location>
</feature>
<comment type="caution">
    <text evidence="3">The sequence shown here is derived from an EMBL/GenBank/DDBJ whole genome shotgun (WGS) entry which is preliminary data.</text>
</comment>
<keyword evidence="4" id="KW-1185">Reference proteome</keyword>
<dbReference type="CDD" id="cd03112">
    <property type="entry name" value="CobW-like"/>
    <property type="match status" value="1"/>
</dbReference>
<protein>
    <submittedName>
        <fullName evidence="3">CobW-domain-containing protein</fullName>
    </submittedName>
</protein>
<dbReference type="AlphaFoldDB" id="A0A9P5N460"/>
<evidence type="ECO:0000313" key="4">
    <source>
        <dbReference type="Proteomes" id="UP000759537"/>
    </source>
</evidence>
<evidence type="ECO:0000259" key="2">
    <source>
        <dbReference type="Pfam" id="PF02492"/>
    </source>
</evidence>
<gene>
    <name evidence="3" type="ORF">DFH94DRAFT_157449</name>
</gene>
<dbReference type="GO" id="GO:0005737">
    <property type="term" value="C:cytoplasm"/>
    <property type="evidence" value="ECO:0007669"/>
    <property type="project" value="TreeGrafter"/>
</dbReference>